<dbReference type="SMART" id="SM00593">
    <property type="entry name" value="RUN"/>
    <property type="match status" value="1"/>
</dbReference>
<dbReference type="GeneTree" id="ENSGT00940000158334"/>
<keyword evidence="4 6" id="KW-0175">Coiled coil</keyword>
<evidence type="ECO:0000256" key="5">
    <source>
        <dbReference type="PROSITE-ProRule" id="PRU00091"/>
    </source>
</evidence>
<dbReference type="InterPro" id="IPR004012">
    <property type="entry name" value="Run_dom"/>
</dbReference>
<dbReference type="InterPro" id="IPR011011">
    <property type="entry name" value="Znf_FYVE_PHD"/>
</dbReference>
<dbReference type="SUPFAM" id="SSF57903">
    <property type="entry name" value="FYVE/PHD zinc finger"/>
    <property type="match status" value="1"/>
</dbReference>
<name>A0A3B4ZXZ0_9TELE</name>
<dbReference type="GO" id="GO:0015031">
    <property type="term" value="P:protein transport"/>
    <property type="evidence" value="ECO:0007669"/>
    <property type="project" value="TreeGrafter"/>
</dbReference>
<dbReference type="GO" id="GO:0008270">
    <property type="term" value="F:zinc ion binding"/>
    <property type="evidence" value="ECO:0007669"/>
    <property type="project" value="UniProtKB-KW"/>
</dbReference>
<dbReference type="SUPFAM" id="SSF140741">
    <property type="entry name" value="RUN domain-like"/>
    <property type="match status" value="1"/>
</dbReference>
<dbReference type="CDD" id="cd15758">
    <property type="entry name" value="FYVE_RUFY1"/>
    <property type="match status" value="1"/>
</dbReference>
<accession>A0A3B4ZXZ0</accession>
<dbReference type="GO" id="GO:0005737">
    <property type="term" value="C:cytoplasm"/>
    <property type="evidence" value="ECO:0007669"/>
    <property type="project" value="UniProtKB-ARBA"/>
</dbReference>
<evidence type="ECO:0000256" key="2">
    <source>
        <dbReference type="ARBA" id="ARBA00022771"/>
    </source>
</evidence>
<keyword evidence="2 5" id="KW-0863">Zinc-finger</keyword>
<dbReference type="InterPro" id="IPR017455">
    <property type="entry name" value="Znf_FYVE-rel"/>
</dbReference>
<dbReference type="PANTHER" id="PTHR45956:SF4">
    <property type="entry name" value="RUN AND FYVE DOMAIN-CONTAINING PROTEIN 1"/>
    <property type="match status" value="1"/>
</dbReference>
<protein>
    <submittedName>
        <fullName evidence="9">RUN and FYVE domain-containing protein 1-like</fullName>
    </submittedName>
</protein>
<evidence type="ECO:0000256" key="3">
    <source>
        <dbReference type="ARBA" id="ARBA00022833"/>
    </source>
</evidence>
<dbReference type="PROSITE" id="PS50178">
    <property type="entry name" value="ZF_FYVE"/>
    <property type="match status" value="1"/>
</dbReference>
<dbReference type="FunFam" id="1.20.58.900:FF:000001">
    <property type="entry name" value="RUN and FYVE domain containing 2"/>
    <property type="match status" value="1"/>
</dbReference>
<dbReference type="Gene3D" id="1.20.58.900">
    <property type="match status" value="1"/>
</dbReference>
<evidence type="ECO:0000256" key="1">
    <source>
        <dbReference type="ARBA" id="ARBA00022723"/>
    </source>
</evidence>
<proteinExistence type="predicted"/>
<evidence type="ECO:0000313" key="9">
    <source>
        <dbReference type="Ensembl" id="ENSSPAP00000013195.1"/>
    </source>
</evidence>
<dbReference type="AlphaFoldDB" id="A0A3B4ZXZ0"/>
<dbReference type="InterPro" id="IPR037213">
    <property type="entry name" value="Run_dom_sf"/>
</dbReference>
<dbReference type="FunFam" id="3.30.40.10:FF:000046">
    <property type="entry name" value="RUN and FYVE domain containing 2"/>
    <property type="match status" value="1"/>
</dbReference>
<dbReference type="PROSITE" id="PS50826">
    <property type="entry name" value="RUN"/>
    <property type="match status" value="1"/>
</dbReference>
<reference evidence="9" key="1">
    <citation type="submission" date="2023-09" db="UniProtKB">
        <authorList>
            <consortium name="Ensembl"/>
        </authorList>
    </citation>
    <scope>IDENTIFICATION</scope>
</reference>
<organism evidence="9">
    <name type="scientific">Stegastes partitus</name>
    <name type="common">bicolor damselfish</name>
    <dbReference type="NCBI Taxonomy" id="144197"/>
    <lineage>
        <taxon>Eukaryota</taxon>
        <taxon>Metazoa</taxon>
        <taxon>Chordata</taxon>
        <taxon>Craniata</taxon>
        <taxon>Vertebrata</taxon>
        <taxon>Euteleostomi</taxon>
        <taxon>Actinopterygii</taxon>
        <taxon>Neopterygii</taxon>
        <taxon>Teleostei</taxon>
        <taxon>Neoteleostei</taxon>
        <taxon>Acanthomorphata</taxon>
        <taxon>Ovalentaria</taxon>
        <taxon>Pomacentridae</taxon>
        <taxon>Stegastes</taxon>
    </lineage>
</organism>
<dbReference type="InterPro" id="IPR013083">
    <property type="entry name" value="Znf_RING/FYVE/PHD"/>
</dbReference>
<dbReference type="InterPro" id="IPR000306">
    <property type="entry name" value="Znf_FYVE"/>
</dbReference>
<feature type="domain" description="RUN" evidence="8">
    <location>
        <begin position="31"/>
        <end position="163"/>
    </location>
</feature>
<feature type="coiled-coil region" evidence="6">
    <location>
        <begin position="207"/>
        <end position="326"/>
    </location>
</feature>
<dbReference type="GO" id="GO:0030100">
    <property type="term" value="P:regulation of endocytosis"/>
    <property type="evidence" value="ECO:0007669"/>
    <property type="project" value="TreeGrafter"/>
</dbReference>
<dbReference type="Ensembl" id="ENSSPAT00000013418.1">
    <property type="protein sequence ID" value="ENSSPAP00000013195.1"/>
    <property type="gene ID" value="ENSSPAG00000009944.1"/>
</dbReference>
<feature type="domain" description="FYVE-type" evidence="7">
    <location>
        <begin position="505"/>
        <end position="563"/>
    </location>
</feature>
<dbReference type="Gene3D" id="3.30.40.10">
    <property type="entry name" value="Zinc/RING finger domain, C3HC4 (zinc finger)"/>
    <property type="match status" value="1"/>
</dbReference>
<dbReference type="InterPro" id="IPR047331">
    <property type="entry name" value="FYVE_RUFY1"/>
</dbReference>
<keyword evidence="3" id="KW-0862">Zinc</keyword>
<dbReference type="Gene3D" id="1.20.5.170">
    <property type="match status" value="1"/>
</dbReference>
<dbReference type="Pfam" id="PF02759">
    <property type="entry name" value="RUN"/>
    <property type="match status" value="1"/>
</dbReference>
<evidence type="ECO:0000259" key="7">
    <source>
        <dbReference type="PROSITE" id="PS50178"/>
    </source>
</evidence>
<dbReference type="SMART" id="SM00064">
    <property type="entry name" value="FYVE"/>
    <property type="match status" value="1"/>
</dbReference>
<gene>
    <name evidence="9" type="primary">RUFY1</name>
</gene>
<dbReference type="Pfam" id="PF01363">
    <property type="entry name" value="FYVE"/>
    <property type="match status" value="1"/>
</dbReference>
<dbReference type="PANTHER" id="PTHR45956">
    <property type="entry name" value="RUN AND FYVE DOMAIN-CONTAINING PROTEIN 2-LIKE PROTEIN"/>
    <property type="match status" value="1"/>
</dbReference>
<feature type="coiled-coil region" evidence="6">
    <location>
        <begin position="386"/>
        <end position="479"/>
    </location>
</feature>
<sequence length="571" mass="65527">MAIERSNLLSMMKLSIKVLIQSSLSLGRTMDSEYPPLQQFFVVLEQCLKHGLKAKKSFIGQNKSIWGPLELVEKLCPESVNIATSARDLPGIKTGLGRARAWLHLALMQKKVADYLKTLLDQKDLLSEFYDSGALMMEEEGAVMGGLLVGLNVIDANLCIKGEDLDSQVGVIDFSLYLKDPANSETQKDDSKMTAILDQKHYIEELNRHLSGTVTDLQAKMDSLEKTNSKLVEELTAATDRINSLREEQEQLKNQNESILQSSQKKEEAALQDSQVELETYKQTRQGLDEMYNVVWKQYKEEKRIRQELERELELQVGLKQEMEVAMKLLEKDTHEKQDTLAALRLQLDQVKTLNLQMFHKAQVNTDEYVFLFSCKLRQNSDKDMKVELEGKVDALQKQLTDLDTLRLGLENELRTEREQRQSLQKALQREQDNSVELRTQLQQLQGLHSELQDLKEEKQQLQQTCEQQEQALQEMGLHLSQSKLKMEDFKEVNKALKGHAWLKDDEATQCKQCQKEFSISRRKHHCRNCGDIYCNSCSSNELALPSYPRPVRVCDMCHSLLLQRSSSTVS</sequence>
<keyword evidence="1" id="KW-0479">Metal-binding</keyword>
<evidence type="ECO:0000259" key="8">
    <source>
        <dbReference type="PROSITE" id="PS50826"/>
    </source>
</evidence>
<evidence type="ECO:0000256" key="6">
    <source>
        <dbReference type="SAM" id="Coils"/>
    </source>
</evidence>
<evidence type="ECO:0000256" key="4">
    <source>
        <dbReference type="ARBA" id="ARBA00023054"/>
    </source>
</evidence>
<dbReference type="InterPro" id="IPR047335">
    <property type="entry name" value="RUFY1-3"/>
</dbReference>